<dbReference type="Proteomes" id="UP000320776">
    <property type="component" value="Chromosome"/>
</dbReference>
<gene>
    <name evidence="1" type="ORF">SPTER_20510</name>
</gene>
<dbReference type="OrthoDB" id="1682533at2"/>
<proteinExistence type="predicted"/>
<evidence type="ECO:0000313" key="2">
    <source>
        <dbReference type="Proteomes" id="UP000320776"/>
    </source>
</evidence>
<dbReference type="EMBL" id="CP036259">
    <property type="protein sequence ID" value="QDR80720.1"/>
    <property type="molecule type" value="Genomic_DNA"/>
</dbReference>
<reference evidence="1 2" key="1">
    <citation type="submission" date="2019-02" db="EMBL/GenBank/DDBJ databases">
        <title>Closed genome of Sporomusa termitida DSM 4440.</title>
        <authorList>
            <person name="Poehlein A."/>
            <person name="Daniel R."/>
        </authorList>
    </citation>
    <scope>NUCLEOTIDE SEQUENCE [LARGE SCALE GENOMIC DNA]</scope>
    <source>
        <strain evidence="1 2">DSM 4440</strain>
    </source>
</reference>
<keyword evidence="2" id="KW-1185">Reference proteome</keyword>
<sequence>MSVLEKNMQVLTDVASPTGSPATIFYAGPGEGDQLGMTRFHVMIDDFSYGIFTVRGDFSTLEQARARLLQPIGEGAAENAAEFAVRHLWVHIDANEYYALG</sequence>
<name>A0A517DTP4_9FIRM</name>
<protein>
    <submittedName>
        <fullName evidence="1">Uncharacterized protein</fullName>
    </submittedName>
</protein>
<dbReference type="KEGG" id="sted:SPTER_20510"/>
<dbReference type="AlphaFoldDB" id="A0A517DTP4"/>
<accession>A0A517DTP4</accession>
<dbReference type="RefSeq" id="WP_144350302.1">
    <property type="nucleotide sequence ID" value="NZ_CP036259.1"/>
</dbReference>
<organism evidence="1 2">
    <name type="scientific">Sporomusa termitida</name>
    <dbReference type="NCBI Taxonomy" id="2377"/>
    <lineage>
        <taxon>Bacteria</taxon>
        <taxon>Bacillati</taxon>
        <taxon>Bacillota</taxon>
        <taxon>Negativicutes</taxon>
        <taxon>Selenomonadales</taxon>
        <taxon>Sporomusaceae</taxon>
        <taxon>Sporomusa</taxon>
    </lineage>
</organism>
<evidence type="ECO:0000313" key="1">
    <source>
        <dbReference type="EMBL" id="QDR80720.1"/>
    </source>
</evidence>